<feature type="compositionally biased region" description="Basic and acidic residues" evidence="1">
    <location>
        <begin position="51"/>
        <end position="68"/>
    </location>
</feature>
<dbReference type="AlphaFoldDB" id="A0A9P0QKF6"/>
<evidence type="ECO:0000256" key="1">
    <source>
        <dbReference type="SAM" id="MobiDB-lite"/>
    </source>
</evidence>
<dbReference type="OrthoDB" id="4018187at2759"/>
<protein>
    <submittedName>
        <fullName evidence="2">Uncharacterized protein</fullName>
    </submittedName>
</protein>
<name>A0A9P0QKF6_9ASCO</name>
<organism evidence="2 3">
    <name type="scientific">[Candida] railenensis</name>
    <dbReference type="NCBI Taxonomy" id="45579"/>
    <lineage>
        <taxon>Eukaryota</taxon>
        <taxon>Fungi</taxon>
        <taxon>Dikarya</taxon>
        <taxon>Ascomycota</taxon>
        <taxon>Saccharomycotina</taxon>
        <taxon>Pichiomycetes</taxon>
        <taxon>Debaryomycetaceae</taxon>
        <taxon>Kurtzmaniella</taxon>
    </lineage>
</organism>
<reference evidence="2" key="1">
    <citation type="submission" date="2022-03" db="EMBL/GenBank/DDBJ databases">
        <authorList>
            <person name="Legras J.-L."/>
            <person name="Devillers H."/>
            <person name="Grondin C."/>
        </authorList>
    </citation>
    <scope>NUCLEOTIDE SEQUENCE</scope>
    <source>
        <strain evidence="2">CLIB 1423</strain>
    </source>
</reference>
<keyword evidence="3" id="KW-1185">Reference proteome</keyword>
<accession>A0A9P0QKF6</accession>
<dbReference type="Proteomes" id="UP000837801">
    <property type="component" value="Unassembled WGS sequence"/>
</dbReference>
<sequence>MLFSNEKIERDLNLLMNNLQPPLGMEREESIDLFQNLAISTEDLLKEVQKDAPLEKEKEKEKEVKEENNPFLEPETSSCPARVGSKSRKSITPLRIRENINHFFGVKQDGDELQPEPPVIIPNSVSNESLNFDYIEVPDSDFPIGRYAIIEPNQRVAFMQQIEKIKSQNEYFFYYKWVLWIQNKGESSVNAAGEALSAEKIIETNLDLKVASKFYKKKLKEEDGTLIFMKMGMLPNKKSPKLIGSSTITFQVPDQFSYEMLKETVHIVLNDELTTPYNLDCEYYD</sequence>
<proteinExistence type="predicted"/>
<dbReference type="EMBL" id="CAKXYY010000002">
    <property type="protein sequence ID" value="CAH2350781.1"/>
    <property type="molecule type" value="Genomic_DNA"/>
</dbReference>
<comment type="caution">
    <text evidence="2">The sequence shown here is derived from an EMBL/GenBank/DDBJ whole genome shotgun (WGS) entry which is preliminary data.</text>
</comment>
<evidence type="ECO:0000313" key="2">
    <source>
        <dbReference type="EMBL" id="CAH2350781.1"/>
    </source>
</evidence>
<evidence type="ECO:0000313" key="3">
    <source>
        <dbReference type="Proteomes" id="UP000837801"/>
    </source>
</evidence>
<feature type="region of interest" description="Disordered" evidence="1">
    <location>
        <begin position="51"/>
        <end position="85"/>
    </location>
</feature>
<gene>
    <name evidence="2" type="ORF">CLIB1423_02S05006</name>
</gene>